<dbReference type="Pfam" id="PF14828">
    <property type="entry name" value="Amnionless"/>
    <property type="match status" value="1"/>
</dbReference>
<comment type="subcellular location">
    <subcellularLocation>
        <location evidence="1">Cell membrane</location>
        <topology evidence="1">Single-pass type I membrane protein</topology>
    </subcellularLocation>
</comment>
<evidence type="ECO:0000256" key="2">
    <source>
        <dbReference type="ARBA" id="ARBA00021200"/>
    </source>
</evidence>
<protein>
    <recommendedName>
        <fullName evidence="2">Protein amnionless</fullName>
    </recommendedName>
</protein>
<feature type="signal peptide" evidence="10">
    <location>
        <begin position="1"/>
        <end position="18"/>
    </location>
</feature>
<evidence type="ECO:0000256" key="4">
    <source>
        <dbReference type="ARBA" id="ARBA00022475"/>
    </source>
</evidence>
<evidence type="ECO:0000313" key="11">
    <source>
        <dbReference type="EMBL" id="JAC14257.1"/>
    </source>
</evidence>
<proteinExistence type="evidence at transcript level"/>
<dbReference type="GO" id="GO:0016324">
    <property type="term" value="C:apical plasma membrane"/>
    <property type="evidence" value="ECO:0007669"/>
    <property type="project" value="TreeGrafter"/>
</dbReference>
<keyword evidence="4" id="KW-1003">Cell membrane</keyword>
<evidence type="ECO:0000256" key="7">
    <source>
        <dbReference type="ARBA" id="ARBA00022927"/>
    </source>
</evidence>
<evidence type="ECO:0000256" key="1">
    <source>
        <dbReference type="ARBA" id="ARBA00004251"/>
    </source>
</evidence>
<organism evidence="11">
    <name type="scientific">Triatoma infestans</name>
    <name type="common">Assassin bug</name>
    <dbReference type="NCBI Taxonomy" id="30076"/>
    <lineage>
        <taxon>Eukaryota</taxon>
        <taxon>Metazoa</taxon>
        <taxon>Ecdysozoa</taxon>
        <taxon>Arthropoda</taxon>
        <taxon>Hexapoda</taxon>
        <taxon>Insecta</taxon>
        <taxon>Pterygota</taxon>
        <taxon>Neoptera</taxon>
        <taxon>Paraneoptera</taxon>
        <taxon>Hemiptera</taxon>
        <taxon>Heteroptera</taxon>
        <taxon>Panheteroptera</taxon>
        <taxon>Cimicomorpha</taxon>
        <taxon>Reduviidae</taxon>
        <taxon>Triatominae</taxon>
        <taxon>Triatoma</taxon>
    </lineage>
</organism>
<evidence type="ECO:0000256" key="6">
    <source>
        <dbReference type="ARBA" id="ARBA00022729"/>
    </source>
</evidence>
<dbReference type="EMBL" id="GBBI01004455">
    <property type="protein sequence ID" value="JAC14257.1"/>
    <property type="molecule type" value="mRNA"/>
</dbReference>
<evidence type="ECO:0000256" key="3">
    <source>
        <dbReference type="ARBA" id="ARBA00022448"/>
    </source>
</evidence>
<dbReference type="PANTHER" id="PTHR14995">
    <property type="entry name" value="AMNIONLESS"/>
    <property type="match status" value="1"/>
</dbReference>
<dbReference type="InterPro" id="IPR026112">
    <property type="entry name" value="AMN"/>
</dbReference>
<keyword evidence="3" id="KW-0813">Transport</keyword>
<keyword evidence="8" id="KW-1133">Transmembrane helix</keyword>
<evidence type="ECO:0000256" key="8">
    <source>
        <dbReference type="ARBA" id="ARBA00022989"/>
    </source>
</evidence>
<dbReference type="PANTHER" id="PTHR14995:SF2">
    <property type="entry name" value="PROTEIN AMNIONLESS"/>
    <property type="match status" value="1"/>
</dbReference>
<sequence>MFIGALFFTFFLINGGECAIKKWLRNTNYNNSKNWNKGRVPCLTDTVIFPKDLNMPVELPEDDMKIYELILPFDGGLIFPKKGEILLSNTKFHGKCEGGEITFKQRGIAKWLDYENWYSGSNEATPHTERIPCSFDHVEFPPNSSFYIELPPYTTTVSTVTIQGKNLSGRAWDEVLLSEIGLKEFPKGEFVVATGEKCERKDRCDECADFPTFCRPCAQQNCEDAVK</sequence>
<keyword evidence="6 10" id="KW-0732">Signal</keyword>
<accession>A0A023EYP3</accession>
<keyword evidence="7" id="KW-0653">Protein transport</keyword>
<keyword evidence="5" id="KW-0812">Transmembrane</keyword>
<feature type="non-terminal residue" evidence="11">
    <location>
        <position position="227"/>
    </location>
</feature>
<dbReference type="GO" id="GO:0015031">
    <property type="term" value="P:protein transport"/>
    <property type="evidence" value="ECO:0007669"/>
    <property type="project" value="UniProtKB-KW"/>
</dbReference>
<reference evidence="11" key="1">
    <citation type="journal article" date="2014" name="PLoS Negl. Trop. Dis.">
        <title>An updated insight into the Sialotranscriptome of Triatoma infestans: developmental stage and geographic variations.</title>
        <authorList>
            <person name="Schwarz A."/>
            <person name="Medrano-Mercado N."/>
            <person name="Schaub G.A."/>
            <person name="Struchiner C.J."/>
            <person name="Bargues M.D."/>
            <person name="Levy M.Z."/>
            <person name="Ribeiro J.M."/>
        </authorList>
    </citation>
    <scope>NUCLEOTIDE SEQUENCE</scope>
    <source>
        <strain evidence="11">Chile</strain>
        <tissue evidence="11">Salivary glands</tissue>
    </source>
</reference>
<dbReference type="GO" id="GO:0006898">
    <property type="term" value="P:receptor-mediated endocytosis"/>
    <property type="evidence" value="ECO:0007669"/>
    <property type="project" value="TreeGrafter"/>
</dbReference>
<dbReference type="AlphaFoldDB" id="A0A023EYP3"/>
<evidence type="ECO:0000256" key="10">
    <source>
        <dbReference type="SAM" id="SignalP"/>
    </source>
</evidence>
<dbReference type="GO" id="GO:0030139">
    <property type="term" value="C:endocytic vesicle"/>
    <property type="evidence" value="ECO:0007669"/>
    <property type="project" value="TreeGrafter"/>
</dbReference>
<evidence type="ECO:0000256" key="9">
    <source>
        <dbReference type="ARBA" id="ARBA00023136"/>
    </source>
</evidence>
<evidence type="ECO:0000256" key="5">
    <source>
        <dbReference type="ARBA" id="ARBA00022692"/>
    </source>
</evidence>
<keyword evidence="9" id="KW-0472">Membrane</keyword>
<feature type="chain" id="PRO_5001514525" description="Protein amnionless" evidence="10">
    <location>
        <begin position="19"/>
        <end position="227"/>
    </location>
</feature>
<name>A0A023EYP3_TRIIF</name>